<name>A0A5C5UIY1_9CORY</name>
<accession>A0A5C5UIY1</accession>
<comment type="caution">
    <text evidence="2">The sequence shown here is derived from an EMBL/GenBank/DDBJ whole genome shotgun (WGS) entry which is preliminary data.</text>
</comment>
<evidence type="ECO:0000313" key="2">
    <source>
        <dbReference type="EMBL" id="TWT25572.1"/>
    </source>
</evidence>
<protein>
    <submittedName>
        <fullName evidence="2">Uncharacterized protein</fullName>
    </submittedName>
</protein>
<dbReference type="AlphaFoldDB" id="A0A5C5UIY1"/>
<dbReference type="Proteomes" id="UP000320791">
    <property type="component" value="Unassembled WGS sequence"/>
</dbReference>
<keyword evidence="1" id="KW-0812">Transmembrane</keyword>
<dbReference type="OrthoDB" id="8896802at2"/>
<sequence>MGNWERNHERWSKALPGWRSERRRQALTQMFYTSAVCAFTALALDLVFHSPWLAAIYLTCGAVILICTTILRITINGIELAPDHVLDEYEADLVTRYQARAHLQFEVALMFTAVLLVILSVAAPTIGSERIVDMLIPIGLGLTLVNAVINGIISIRLANKLGEPWTNTLPAAIRAAEDPAEKAKVWAADILAKKDIDPTRDALLAIRTIRLEAPKLGLRHAVDLVRAAEQETAKSHSGEHQ</sequence>
<evidence type="ECO:0000313" key="3">
    <source>
        <dbReference type="Proteomes" id="UP000320791"/>
    </source>
</evidence>
<dbReference type="EMBL" id="VOHM01000011">
    <property type="protein sequence ID" value="TWT25572.1"/>
    <property type="molecule type" value="Genomic_DNA"/>
</dbReference>
<keyword evidence="3" id="KW-1185">Reference proteome</keyword>
<organism evidence="2 3">
    <name type="scientific">Corynebacterium canis</name>
    <dbReference type="NCBI Taxonomy" id="679663"/>
    <lineage>
        <taxon>Bacteria</taxon>
        <taxon>Bacillati</taxon>
        <taxon>Actinomycetota</taxon>
        <taxon>Actinomycetes</taxon>
        <taxon>Mycobacteriales</taxon>
        <taxon>Corynebacteriaceae</taxon>
        <taxon>Corynebacterium</taxon>
    </lineage>
</organism>
<reference evidence="2 3" key="1">
    <citation type="submission" date="2019-08" db="EMBL/GenBank/DDBJ databases">
        <authorList>
            <person name="Lei W."/>
        </authorList>
    </citation>
    <scope>NUCLEOTIDE SEQUENCE [LARGE SCALE GENOMIC DNA]</scope>
    <source>
        <strain evidence="2 3">CCUG 58627</strain>
    </source>
</reference>
<keyword evidence="1" id="KW-0472">Membrane</keyword>
<dbReference type="RefSeq" id="WP_146324283.1">
    <property type="nucleotide sequence ID" value="NZ_BAABLR010000072.1"/>
</dbReference>
<feature type="transmembrane region" description="Helical" evidence="1">
    <location>
        <begin position="30"/>
        <end position="48"/>
    </location>
</feature>
<feature type="transmembrane region" description="Helical" evidence="1">
    <location>
        <begin position="107"/>
        <end position="128"/>
    </location>
</feature>
<feature type="transmembrane region" description="Helical" evidence="1">
    <location>
        <begin position="134"/>
        <end position="153"/>
    </location>
</feature>
<gene>
    <name evidence="2" type="ORF">FRX94_06280</name>
</gene>
<feature type="transmembrane region" description="Helical" evidence="1">
    <location>
        <begin position="54"/>
        <end position="75"/>
    </location>
</feature>
<proteinExistence type="predicted"/>
<evidence type="ECO:0000256" key="1">
    <source>
        <dbReference type="SAM" id="Phobius"/>
    </source>
</evidence>
<keyword evidence="1" id="KW-1133">Transmembrane helix</keyword>